<dbReference type="STRING" id="1144275.COCOR_00988"/>
<dbReference type="InParanoid" id="H8MLK6"/>
<feature type="binding site" evidence="12">
    <location>
        <position position="30"/>
    </location>
    <ligand>
        <name>NAD(+)</name>
        <dbReference type="ChEBI" id="CHEBI:57540"/>
    </ligand>
</feature>
<dbReference type="Proteomes" id="UP000007587">
    <property type="component" value="Chromosome"/>
</dbReference>
<comment type="function">
    <text evidence="8">Catalyzes the conversion of UDP-glucose into UDP-glucuronate, one of the precursors of teichuronic acid.</text>
</comment>
<dbReference type="KEGG" id="ccx:COCOR_00988"/>
<evidence type="ECO:0000256" key="10">
    <source>
        <dbReference type="PIRSR" id="PIRSR500134-1"/>
    </source>
</evidence>
<evidence type="ECO:0000256" key="6">
    <source>
        <dbReference type="ARBA" id="ARBA00023027"/>
    </source>
</evidence>
<comment type="catalytic activity">
    <reaction evidence="7 9">
        <text>UDP-alpha-D-glucose + 2 NAD(+) + H2O = UDP-alpha-D-glucuronate + 2 NADH + 3 H(+)</text>
        <dbReference type="Rhea" id="RHEA:23596"/>
        <dbReference type="ChEBI" id="CHEBI:15377"/>
        <dbReference type="ChEBI" id="CHEBI:15378"/>
        <dbReference type="ChEBI" id="CHEBI:57540"/>
        <dbReference type="ChEBI" id="CHEBI:57945"/>
        <dbReference type="ChEBI" id="CHEBI:58052"/>
        <dbReference type="ChEBI" id="CHEBI:58885"/>
        <dbReference type="EC" id="1.1.1.22"/>
    </reaction>
</comment>
<dbReference type="InterPro" id="IPR036291">
    <property type="entry name" value="NAD(P)-bd_dom_sf"/>
</dbReference>
<evidence type="ECO:0000259" key="13">
    <source>
        <dbReference type="SMART" id="SM00984"/>
    </source>
</evidence>
<reference evidence="15" key="2">
    <citation type="submission" date="2012-03" db="EMBL/GenBank/DDBJ databases">
        <title>Genome sequence of the fruiting myxobacterium Corallococcus coralloides DSM 2259.</title>
        <authorList>
            <person name="Huntley S."/>
            <person name="Zhang Y."/>
            <person name="Treuner-Lange A."/>
            <person name="Sensen C.W."/>
            <person name="Sogaard-Andersen L."/>
        </authorList>
    </citation>
    <scope>NUCLEOTIDE SEQUENCE [LARGE SCALE GENOMIC DNA]</scope>
    <source>
        <strain evidence="15">ATCC 25202 / DSM 2259 / NBRC 100086 / M2</strain>
    </source>
</reference>
<dbReference type="SMART" id="SM00984">
    <property type="entry name" value="UDPG_MGDP_dh_C"/>
    <property type="match status" value="1"/>
</dbReference>
<feature type="binding site" evidence="12">
    <location>
        <position position="121"/>
    </location>
    <ligand>
        <name>NAD(+)</name>
        <dbReference type="ChEBI" id="CHEBI:57540"/>
    </ligand>
</feature>
<evidence type="ECO:0000256" key="2">
    <source>
        <dbReference type="ARBA" id="ARBA00006601"/>
    </source>
</evidence>
<evidence type="ECO:0000256" key="5">
    <source>
        <dbReference type="ARBA" id="ARBA00023002"/>
    </source>
</evidence>
<feature type="binding site" evidence="11">
    <location>
        <position position="205"/>
    </location>
    <ligand>
        <name>substrate</name>
    </ligand>
</feature>
<dbReference type="SUPFAM" id="SSF48179">
    <property type="entry name" value="6-phosphogluconate dehydrogenase C-terminal domain-like"/>
    <property type="match status" value="1"/>
</dbReference>
<sequence length="433" mass="47702">MRIAIIGSGYVGLVAGTCFADSGNDVACVDIDERKIRMLQDGQVPIYEPGLEELIKKNVKEKRLTFTTNLTEGVQNAQAVFIAVGTPEGESGEADLQYVLAAAQAVGRAMKQYTVVVDKSTVPVGTADKVREAIAKVTDVEFDVVSNPEFLKEGAALDDFFKPDRVVIGADTERARNIMGELYAPFVRTENPILFMDTRSAELTKYAANAMLATRISFMNDISALCEKVGADVDFVRKGLGADKRIGYPFLFPGVGYGGSCFPKDVKALVTTAREYGLELDLLRAVERTNERQKKLLVNKAVKHYGTLEGKKFGVWGLAFKPKTDDMREAPSIEVIEGLIGKGATVIAHDPVAAHAAKRVFGDRIRYAELPYDALEGVDGLFVVTEWNEFRHPDFARMKSLMKTPVVFDGRNIFQPARMREQGFTYFGIGRNK</sequence>
<evidence type="ECO:0000256" key="4">
    <source>
        <dbReference type="ARBA" id="ARBA00015132"/>
    </source>
</evidence>
<dbReference type="GO" id="GO:0006065">
    <property type="term" value="P:UDP-glucuronate biosynthetic process"/>
    <property type="evidence" value="ECO:0007669"/>
    <property type="project" value="UniProtKB-UniPathway"/>
</dbReference>
<dbReference type="Pfam" id="PF03721">
    <property type="entry name" value="UDPG_MGDP_dh_N"/>
    <property type="match status" value="1"/>
</dbReference>
<dbReference type="FunCoup" id="H8MLK6">
    <property type="interactions" value="450"/>
</dbReference>
<evidence type="ECO:0000313" key="14">
    <source>
        <dbReference type="EMBL" id="AFE10153.1"/>
    </source>
</evidence>
<dbReference type="PIRSF" id="PIRSF000124">
    <property type="entry name" value="UDPglc_GDPman_dh"/>
    <property type="match status" value="1"/>
</dbReference>
<dbReference type="GO" id="GO:0000271">
    <property type="term" value="P:polysaccharide biosynthetic process"/>
    <property type="evidence" value="ECO:0007669"/>
    <property type="project" value="InterPro"/>
</dbReference>
<feature type="binding site" evidence="11">
    <location>
        <begin position="150"/>
        <end position="153"/>
    </location>
    <ligand>
        <name>substrate</name>
    </ligand>
</feature>
<dbReference type="UniPathway" id="UPA00038">
    <property type="reaction ID" value="UER00491"/>
</dbReference>
<keyword evidence="15" id="KW-1185">Reference proteome</keyword>
<dbReference type="PANTHER" id="PTHR43750">
    <property type="entry name" value="UDP-GLUCOSE 6-DEHYDROGENASE TUAD"/>
    <property type="match status" value="1"/>
</dbReference>
<evidence type="ECO:0000256" key="8">
    <source>
        <dbReference type="ARBA" id="ARBA00053241"/>
    </source>
</evidence>
<gene>
    <name evidence="14" type="primary">rkpK</name>
    <name evidence="14" type="ordered locus">COCOR_00988</name>
</gene>
<dbReference type="Gene3D" id="1.20.5.100">
    <property type="entry name" value="Cytochrome c1, transmembrane anchor, C-terminal"/>
    <property type="match status" value="1"/>
</dbReference>
<dbReference type="eggNOG" id="COG1004">
    <property type="taxonomic scope" value="Bacteria"/>
</dbReference>
<comment type="similarity">
    <text evidence="2 9">Belongs to the UDP-glucose/GDP-mannose dehydrogenase family.</text>
</comment>
<dbReference type="EMBL" id="CP003389">
    <property type="protein sequence ID" value="AFE10153.1"/>
    <property type="molecule type" value="Genomic_DNA"/>
</dbReference>
<evidence type="ECO:0000256" key="3">
    <source>
        <dbReference type="ARBA" id="ARBA00012954"/>
    </source>
</evidence>
<dbReference type="InterPro" id="IPR014027">
    <property type="entry name" value="UDP-Glc/GDP-Man_DH_C"/>
</dbReference>
<dbReference type="InterPro" id="IPR014026">
    <property type="entry name" value="UDP-Glc/GDP-Man_DH_dimer"/>
</dbReference>
<dbReference type="Gene3D" id="3.40.50.720">
    <property type="entry name" value="NAD(P)-binding Rossmann-like Domain"/>
    <property type="match status" value="2"/>
</dbReference>
<dbReference type="PIRSF" id="PIRSF500134">
    <property type="entry name" value="UDPglc_DH_bac"/>
    <property type="match status" value="1"/>
</dbReference>
<dbReference type="InterPro" id="IPR028357">
    <property type="entry name" value="UDPglc_DH_bac"/>
</dbReference>
<feature type="domain" description="UDP-glucose/GDP-mannose dehydrogenase C-terminal" evidence="13">
    <location>
        <begin position="314"/>
        <end position="416"/>
    </location>
</feature>
<name>H8MLK6_CORCM</name>
<protein>
    <recommendedName>
        <fullName evidence="4 9">UDP-glucose 6-dehydrogenase</fullName>
        <ecNumber evidence="3 9">1.1.1.22</ecNumber>
    </recommendedName>
</protein>
<feature type="binding site" evidence="12">
    <location>
        <position position="328"/>
    </location>
    <ligand>
        <name>NAD(+)</name>
        <dbReference type="ChEBI" id="CHEBI:57540"/>
    </ligand>
</feature>
<dbReference type="InterPro" id="IPR017476">
    <property type="entry name" value="UDP-Glc/GDP-Man"/>
</dbReference>
<evidence type="ECO:0000256" key="11">
    <source>
        <dbReference type="PIRSR" id="PIRSR500134-2"/>
    </source>
</evidence>
<reference evidence="14 15" key="1">
    <citation type="journal article" date="2012" name="J. Bacteriol.">
        <title>Complete Genome Sequence of the Fruiting Myxobacterium Corallococcus coralloides DSM 2259.</title>
        <authorList>
            <person name="Huntley S."/>
            <person name="Zhang Y."/>
            <person name="Treuner-Lange A."/>
            <person name="Kneip S."/>
            <person name="Sensen C.W."/>
            <person name="Sogaard-Andersen L."/>
        </authorList>
    </citation>
    <scope>NUCLEOTIDE SEQUENCE [LARGE SCALE GENOMIC DNA]</scope>
    <source>
        <strain evidence="15">ATCC 25202 / DSM 2259 / NBRC 100086 / M2</strain>
    </source>
</reference>
<feature type="active site" description="Nucleophile" evidence="10">
    <location>
        <position position="261"/>
    </location>
</feature>
<feature type="binding site" evidence="12">
    <location>
        <position position="153"/>
    </location>
    <ligand>
        <name>NAD(+)</name>
        <dbReference type="ChEBI" id="CHEBI:57540"/>
    </ligand>
</feature>
<feature type="binding site" evidence="12">
    <location>
        <position position="264"/>
    </location>
    <ligand>
        <name>NAD(+)</name>
        <dbReference type="ChEBI" id="CHEBI:57540"/>
    </ligand>
</feature>
<dbReference type="GO" id="GO:0051287">
    <property type="term" value="F:NAD binding"/>
    <property type="evidence" value="ECO:0007669"/>
    <property type="project" value="InterPro"/>
</dbReference>
<proteinExistence type="inferred from homology"/>
<dbReference type="FunFam" id="1.20.5.100:FF:000001">
    <property type="entry name" value="UDP-glucose 6-dehydrogenase"/>
    <property type="match status" value="1"/>
</dbReference>
<evidence type="ECO:0000313" key="15">
    <source>
        <dbReference type="Proteomes" id="UP000007587"/>
    </source>
</evidence>
<feature type="binding site" evidence="11">
    <location>
        <begin position="250"/>
        <end position="254"/>
    </location>
    <ligand>
        <name>substrate</name>
    </ligand>
</feature>
<comment type="pathway">
    <text evidence="1">Nucleotide-sugar biosynthesis; UDP-alpha-D-glucuronate biosynthesis; UDP-alpha-D-glucuronate from UDP-alpha-D-glucose: step 1/1.</text>
</comment>
<dbReference type="InterPro" id="IPR001732">
    <property type="entry name" value="UDP-Glc/GDP-Man_DH_N"/>
</dbReference>
<keyword evidence="5 9" id="KW-0560">Oxidoreductase</keyword>
<dbReference type="PANTHER" id="PTHR43750:SF3">
    <property type="entry name" value="UDP-GLUCOSE 6-DEHYDROGENASE TUAD"/>
    <property type="match status" value="1"/>
</dbReference>
<organism evidence="14 15">
    <name type="scientific">Corallococcus coralloides (strain ATCC 25202 / DSM 2259 / NBRC 100086 / M2)</name>
    <name type="common">Myxococcus coralloides</name>
    <dbReference type="NCBI Taxonomy" id="1144275"/>
    <lineage>
        <taxon>Bacteria</taxon>
        <taxon>Pseudomonadati</taxon>
        <taxon>Myxococcota</taxon>
        <taxon>Myxococcia</taxon>
        <taxon>Myxococcales</taxon>
        <taxon>Cystobacterineae</taxon>
        <taxon>Myxococcaceae</taxon>
        <taxon>Corallococcus</taxon>
    </lineage>
</organism>
<dbReference type="OrthoDB" id="9803238at2"/>
<dbReference type="RefSeq" id="WP_014393839.1">
    <property type="nucleotide sequence ID" value="NC_017030.1"/>
</dbReference>
<dbReference type="SUPFAM" id="SSF51735">
    <property type="entry name" value="NAD(P)-binding Rossmann-fold domains"/>
    <property type="match status" value="1"/>
</dbReference>
<dbReference type="NCBIfam" id="TIGR03026">
    <property type="entry name" value="NDP-sugDHase"/>
    <property type="match status" value="1"/>
</dbReference>
<dbReference type="Pfam" id="PF00984">
    <property type="entry name" value="UDPG_MGDP_dh"/>
    <property type="match status" value="1"/>
</dbReference>
<feature type="binding site" evidence="12">
    <location>
        <position position="86"/>
    </location>
    <ligand>
        <name>NAD(+)</name>
        <dbReference type="ChEBI" id="CHEBI:57540"/>
    </ligand>
</feature>
<accession>H8MLK6</accession>
<evidence type="ECO:0000256" key="1">
    <source>
        <dbReference type="ARBA" id="ARBA00004701"/>
    </source>
</evidence>
<evidence type="ECO:0000256" key="9">
    <source>
        <dbReference type="PIRNR" id="PIRNR000124"/>
    </source>
</evidence>
<keyword evidence="6 9" id="KW-0520">NAD</keyword>
<dbReference type="InterPro" id="IPR008927">
    <property type="entry name" value="6-PGluconate_DH-like_C_sf"/>
</dbReference>
<evidence type="ECO:0000256" key="12">
    <source>
        <dbReference type="PIRSR" id="PIRSR500134-3"/>
    </source>
</evidence>
<dbReference type="SUPFAM" id="SSF52413">
    <property type="entry name" value="UDP-glucose/GDP-mannose dehydrogenase C-terminal domain"/>
    <property type="match status" value="1"/>
</dbReference>
<dbReference type="EC" id="1.1.1.22" evidence="3 9"/>
<evidence type="ECO:0000256" key="7">
    <source>
        <dbReference type="ARBA" id="ARBA00047473"/>
    </source>
</evidence>
<dbReference type="AlphaFoldDB" id="H8MLK6"/>
<dbReference type="HOGENOM" id="CLU_023810_1_2_7"/>
<feature type="binding site" evidence="11">
    <location>
        <position position="258"/>
    </location>
    <ligand>
        <name>substrate</name>
    </ligand>
</feature>
<dbReference type="Pfam" id="PF03720">
    <property type="entry name" value="UDPG_MGDP_dh_C"/>
    <property type="match status" value="1"/>
</dbReference>
<feature type="binding site" evidence="12">
    <location>
        <position position="35"/>
    </location>
    <ligand>
        <name>NAD(+)</name>
        <dbReference type="ChEBI" id="CHEBI:57540"/>
    </ligand>
</feature>
<dbReference type="InterPro" id="IPR036220">
    <property type="entry name" value="UDP-Glc/GDP-Man_DH_C_sf"/>
</dbReference>
<dbReference type="GO" id="GO:0003979">
    <property type="term" value="F:UDP-glucose 6-dehydrogenase activity"/>
    <property type="evidence" value="ECO:0007669"/>
    <property type="project" value="UniProtKB-EC"/>
</dbReference>
<feature type="binding site" evidence="11">
    <location>
        <position position="321"/>
    </location>
    <ligand>
        <name>substrate</name>
    </ligand>
</feature>